<keyword evidence="2" id="KW-1185">Reference proteome</keyword>
<accession>A0A4V0WP36</accession>
<proteinExistence type="predicted"/>
<comment type="caution">
    <text evidence="1">The sequence shown here is derived from an EMBL/GenBank/DDBJ whole genome shotgun (WGS) entry which is preliminary data.</text>
</comment>
<evidence type="ECO:0000313" key="1">
    <source>
        <dbReference type="EMBL" id="GCF92489.1"/>
    </source>
</evidence>
<sequence>MAKYKRGRPKKINDDVLRKLEYAFSYGLTDKEACVVADIAPSTLYKYCEQNPLFSERKEELKNQPIIKAKMNLVDALKAGDAKTSVWYLERKARGEFGNVQKIEHAGTIELPLHEKQEITERYYNELLSKQGIDLDDV</sequence>
<organism evidence="1 2">
    <name type="scientific">Enterococcus florum</name>
    <dbReference type="NCBI Taxonomy" id="2480627"/>
    <lineage>
        <taxon>Bacteria</taxon>
        <taxon>Bacillati</taxon>
        <taxon>Bacillota</taxon>
        <taxon>Bacilli</taxon>
        <taxon>Lactobacillales</taxon>
        <taxon>Enterococcaceae</taxon>
        <taxon>Enterococcus</taxon>
    </lineage>
</organism>
<evidence type="ECO:0000313" key="2">
    <source>
        <dbReference type="Proteomes" id="UP000290567"/>
    </source>
</evidence>
<name>A0A4V0WP36_9ENTE</name>
<dbReference type="Proteomes" id="UP000290567">
    <property type="component" value="Unassembled WGS sequence"/>
</dbReference>
<reference evidence="2" key="1">
    <citation type="submission" date="2019-02" db="EMBL/GenBank/DDBJ databases">
        <title>Draft genome sequence of Enterococcus sp. Gos25-1.</title>
        <authorList>
            <person name="Tanaka N."/>
            <person name="Shiwa Y."/>
            <person name="Fujita N."/>
        </authorList>
    </citation>
    <scope>NUCLEOTIDE SEQUENCE [LARGE SCALE GENOMIC DNA]</scope>
    <source>
        <strain evidence="2">Gos25-1</strain>
    </source>
</reference>
<dbReference type="EMBL" id="BJCC01000003">
    <property type="protein sequence ID" value="GCF92489.1"/>
    <property type="molecule type" value="Genomic_DNA"/>
</dbReference>
<dbReference type="RefSeq" id="WP_175579972.1">
    <property type="nucleotide sequence ID" value="NZ_BJCC01000003.1"/>
</dbReference>
<dbReference type="AlphaFoldDB" id="A0A4V0WP36"/>
<gene>
    <name evidence="1" type="ORF">NRIC_03800</name>
</gene>
<protein>
    <submittedName>
        <fullName evidence="1">Uncharacterized protein</fullName>
    </submittedName>
</protein>